<dbReference type="GeneID" id="74306206"/>
<feature type="transmembrane region" description="Helical" evidence="1">
    <location>
        <begin position="161"/>
        <end position="179"/>
    </location>
</feature>
<protein>
    <submittedName>
        <fullName evidence="2">DUF4013 domain-containing protein</fullName>
    </submittedName>
</protein>
<dbReference type="Pfam" id="PF13197">
    <property type="entry name" value="DUF4013"/>
    <property type="match status" value="1"/>
</dbReference>
<proteinExistence type="predicted"/>
<sequence length="212" mass="23834">MDIGNMFNDSFEYTKEGLMGKWTKWILLIISSIIFPLIMGYQLRILRGEKPAPEADNWVKMFIDGIVYFIISLIYMIPVMIVGFIIIGGSFMALGAGDITSPVALIGAFGIGLIIVMIFALVVELIAIAGIIRFAREGKFTEAFNFSEIFAKIGKIGWAKYFLMLFILWIAVVVFYTILEMIPVIGWLLMFILMPAVAVFSSRYMCLVYDSA</sequence>
<accession>A0A9E7TKG9</accession>
<keyword evidence="1" id="KW-0472">Membrane</keyword>
<feature type="transmembrane region" description="Helical" evidence="1">
    <location>
        <begin position="66"/>
        <end position="91"/>
    </location>
</feature>
<dbReference type="EMBL" id="CP096115">
    <property type="protein sequence ID" value="UUX92714.1"/>
    <property type="molecule type" value="Genomic_DNA"/>
</dbReference>
<feature type="transmembrane region" description="Helical" evidence="1">
    <location>
        <begin position="25"/>
        <end position="46"/>
    </location>
</feature>
<evidence type="ECO:0000256" key="1">
    <source>
        <dbReference type="SAM" id="Phobius"/>
    </source>
</evidence>
<dbReference type="RefSeq" id="WP_257742858.1">
    <property type="nucleotide sequence ID" value="NZ_CP096115.1"/>
</dbReference>
<evidence type="ECO:0000313" key="3">
    <source>
        <dbReference type="Proteomes" id="UP001060368"/>
    </source>
</evidence>
<evidence type="ECO:0000313" key="2">
    <source>
        <dbReference type="EMBL" id="UUX92714.1"/>
    </source>
</evidence>
<keyword evidence="1" id="KW-0812">Transmembrane</keyword>
<organism evidence="2 3">
    <name type="scientific">Methanoplanus endosymbiosus</name>
    <dbReference type="NCBI Taxonomy" id="33865"/>
    <lineage>
        <taxon>Archaea</taxon>
        <taxon>Methanobacteriati</taxon>
        <taxon>Methanobacteriota</taxon>
        <taxon>Stenosarchaea group</taxon>
        <taxon>Methanomicrobia</taxon>
        <taxon>Methanomicrobiales</taxon>
        <taxon>Methanomicrobiaceae</taxon>
        <taxon>Methanoplanus</taxon>
    </lineage>
</organism>
<dbReference type="Proteomes" id="UP001060368">
    <property type="component" value="Chromosome"/>
</dbReference>
<feature type="transmembrane region" description="Helical" evidence="1">
    <location>
        <begin position="185"/>
        <end position="206"/>
    </location>
</feature>
<reference evidence="2" key="1">
    <citation type="submission" date="2022-04" db="EMBL/GenBank/DDBJ databases">
        <title>Complete genome of Methanoplanus endosymbiosus DSM 3599.</title>
        <authorList>
            <person name="Chen S.-C."/>
            <person name="You Y.-T."/>
            <person name="Zhou Y.-Z."/>
            <person name="Lai M.-C."/>
        </authorList>
    </citation>
    <scope>NUCLEOTIDE SEQUENCE</scope>
    <source>
        <strain evidence="2">DSM 3599</strain>
    </source>
</reference>
<name>A0A9E7TKG9_9EURY</name>
<dbReference type="InterPro" id="IPR025098">
    <property type="entry name" value="DUF4013"/>
</dbReference>
<dbReference type="AlphaFoldDB" id="A0A9E7TKG9"/>
<keyword evidence="1" id="KW-1133">Transmembrane helix</keyword>
<feature type="transmembrane region" description="Helical" evidence="1">
    <location>
        <begin position="103"/>
        <end position="132"/>
    </location>
</feature>
<gene>
    <name evidence="2" type="ORF">L6E24_00885</name>
</gene>
<keyword evidence="3" id="KW-1185">Reference proteome</keyword>
<dbReference type="KEGG" id="mend:L6E24_00885"/>